<proteinExistence type="predicted"/>
<dbReference type="InterPro" id="IPR029058">
    <property type="entry name" value="AB_hydrolase_fold"/>
</dbReference>
<dbReference type="Proteomes" id="UP000249065">
    <property type="component" value="Unassembled WGS sequence"/>
</dbReference>
<comment type="caution">
    <text evidence="2">The sequence shown here is derived from an EMBL/GenBank/DDBJ whole genome shotgun (WGS) entry which is preliminary data.</text>
</comment>
<feature type="domain" description="HTH luxR-type" evidence="1">
    <location>
        <begin position="460"/>
        <end position="525"/>
    </location>
</feature>
<dbReference type="Gene3D" id="3.40.50.1820">
    <property type="entry name" value="alpha/beta hydrolase"/>
    <property type="match status" value="1"/>
</dbReference>
<dbReference type="InterPro" id="IPR050471">
    <property type="entry name" value="AB_hydrolase"/>
</dbReference>
<protein>
    <submittedName>
        <fullName evidence="2">LuxR family transcriptional regulator</fullName>
    </submittedName>
</protein>
<accession>A0A327LZF4</accession>
<dbReference type="InterPro" id="IPR016032">
    <property type="entry name" value="Sig_transdc_resp-reg_C-effctor"/>
</dbReference>
<dbReference type="OrthoDB" id="27092at2"/>
<dbReference type="Pfam" id="PF00196">
    <property type="entry name" value="GerE"/>
    <property type="match status" value="1"/>
</dbReference>
<dbReference type="InterPro" id="IPR036388">
    <property type="entry name" value="WH-like_DNA-bd_sf"/>
</dbReference>
<dbReference type="Pfam" id="PF00561">
    <property type="entry name" value="Abhydrolase_1"/>
    <property type="match status" value="1"/>
</dbReference>
<gene>
    <name evidence="2" type="ORF">DOO78_23165</name>
</gene>
<dbReference type="SUPFAM" id="SSF46894">
    <property type="entry name" value="C-terminal effector domain of the bipartite response regulators"/>
    <property type="match status" value="1"/>
</dbReference>
<dbReference type="PRINTS" id="PR00038">
    <property type="entry name" value="HTHLUXR"/>
</dbReference>
<dbReference type="InterPro" id="IPR029787">
    <property type="entry name" value="Nucleotide_cyclase"/>
</dbReference>
<evidence type="ECO:0000313" key="2">
    <source>
        <dbReference type="EMBL" id="RAI56039.1"/>
    </source>
</evidence>
<dbReference type="SUPFAM" id="SSF53474">
    <property type="entry name" value="alpha/beta-Hydrolases"/>
    <property type="match status" value="1"/>
</dbReference>
<name>A0A327LZF4_9PROT</name>
<dbReference type="CDD" id="cd06170">
    <property type="entry name" value="LuxR_C_like"/>
    <property type="match status" value="1"/>
</dbReference>
<dbReference type="PRINTS" id="PR00111">
    <property type="entry name" value="ABHYDROLASE"/>
</dbReference>
<dbReference type="PROSITE" id="PS00622">
    <property type="entry name" value="HTH_LUXR_1"/>
    <property type="match status" value="1"/>
</dbReference>
<dbReference type="GO" id="GO:0003677">
    <property type="term" value="F:DNA binding"/>
    <property type="evidence" value="ECO:0007669"/>
    <property type="project" value="InterPro"/>
</dbReference>
<dbReference type="InterPro" id="IPR000792">
    <property type="entry name" value="Tscrpt_reg_LuxR_C"/>
</dbReference>
<sequence length="527" mass="55222">MAGPETRYARSGTVHVAYQVHGAGRRDLVLVHGFISNLELHWEEPGLAHLLTRLGGFARVVQFDKRGTGLSDPVEALPILETRMDDVRAVMDAAGVARAVLLGASEGVPLAMLFAAAHPERVSALILYGGYAHFHSAVLPPEQFEGFVAGIEARWGTGASLGAFAPGRLGDPAFSAWWGRFERLGASPRAAIALARMNALIDVRDILPAIRIPVLVLHRRDDPRVKVEAGRALAAAIRGARYVELPGGDHVLWSGDVDAVLDEIESFLTGARAKAPAWPDRVLATLLAASLDGADRAAGAMGDAAWRDRLATWRGTVTTVLARFRGQAIGGPPPDGSLLAAFDGPARALRCAAALREAAPGLLGGATLRCGLHAGEVPADPAADPACLALHLAQRIAGLARPGEILASTTLRDLVVGAGLRFRERDPRLALPAEADRGRLGLLTLAGDDRPPAPMAGTGAACLPRSLSARERQVLQLVARGLSNPAIAAALTLSEHTVKRHMANILVKLNLPSRAAAAALAARAGLP</sequence>
<reference evidence="3" key="1">
    <citation type="submission" date="2018-06" db="EMBL/GenBank/DDBJ databases">
        <authorList>
            <person name="Khan S.A."/>
        </authorList>
    </citation>
    <scope>NUCLEOTIDE SEQUENCE [LARGE SCALE GENOMIC DNA]</scope>
    <source>
        <strain evidence="3">DB-1506</strain>
    </source>
</reference>
<dbReference type="SMART" id="SM00421">
    <property type="entry name" value="HTH_LUXR"/>
    <property type="match status" value="1"/>
</dbReference>
<evidence type="ECO:0000313" key="3">
    <source>
        <dbReference type="Proteomes" id="UP000249065"/>
    </source>
</evidence>
<organism evidence="2 3">
    <name type="scientific">Roseicella frigidaeris</name>
    <dbReference type="NCBI Taxonomy" id="2230885"/>
    <lineage>
        <taxon>Bacteria</taxon>
        <taxon>Pseudomonadati</taxon>
        <taxon>Pseudomonadota</taxon>
        <taxon>Alphaproteobacteria</taxon>
        <taxon>Acetobacterales</taxon>
        <taxon>Roseomonadaceae</taxon>
        <taxon>Roseicella</taxon>
    </lineage>
</organism>
<dbReference type="PANTHER" id="PTHR43433:SF8">
    <property type="entry name" value="BIFUNCTIONAL LIPASE_ADENYLATE CYCLASE LIPJ"/>
    <property type="match status" value="1"/>
</dbReference>
<dbReference type="EMBL" id="QLIX01000028">
    <property type="protein sequence ID" value="RAI56039.1"/>
    <property type="molecule type" value="Genomic_DNA"/>
</dbReference>
<keyword evidence="3" id="KW-1185">Reference proteome</keyword>
<dbReference type="GO" id="GO:0006355">
    <property type="term" value="P:regulation of DNA-templated transcription"/>
    <property type="evidence" value="ECO:0007669"/>
    <property type="project" value="InterPro"/>
</dbReference>
<dbReference type="Gene3D" id="1.10.10.10">
    <property type="entry name" value="Winged helix-like DNA-binding domain superfamily/Winged helix DNA-binding domain"/>
    <property type="match status" value="1"/>
</dbReference>
<dbReference type="Gene3D" id="3.30.70.1230">
    <property type="entry name" value="Nucleotide cyclase"/>
    <property type="match status" value="1"/>
</dbReference>
<dbReference type="PANTHER" id="PTHR43433">
    <property type="entry name" value="HYDROLASE, ALPHA/BETA FOLD FAMILY PROTEIN"/>
    <property type="match status" value="1"/>
</dbReference>
<dbReference type="PROSITE" id="PS50043">
    <property type="entry name" value="HTH_LUXR_2"/>
    <property type="match status" value="1"/>
</dbReference>
<dbReference type="InterPro" id="IPR000073">
    <property type="entry name" value="AB_hydrolase_1"/>
</dbReference>
<dbReference type="RefSeq" id="WP_111472262.1">
    <property type="nucleotide sequence ID" value="NZ_QLIX01000028.1"/>
</dbReference>
<dbReference type="SUPFAM" id="SSF55073">
    <property type="entry name" value="Nucleotide cyclase"/>
    <property type="match status" value="1"/>
</dbReference>
<evidence type="ECO:0000259" key="1">
    <source>
        <dbReference type="PROSITE" id="PS50043"/>
    </source>
</evidence>
<dbReference type="AlphaFoldDB" id="A0A327LZF4"/>